<dbReference type="AlphaFoldDB" id="C8TF12"/>
<protein>
    <submittedName>
        <fullName evidence="2">Uncharacterized protein K0063H06.9</fullName>
    </submittedName>
</protein>
<sequence length="80" mass="9126">MMLQDGSTDTRHDKTDLIGMHRRWLQLMDTDDAGTAHAATPLARLLRPPPPPLRRLRCLPPRRPSGVADLFLRRFKVGED</sequence>
<evidence type="ECO:0000313" key="2">
    <source>
        <dbReference type="EMBL" id="BAI39734.1"/>
    </source>
</evidence>
<reference evidence="2" key="1">
    <citation type="journal article" date="2009" name="Plant J.">
        <title>Comparative analysis of complete orthologous centromeres from two subspecies of rice reveals rapid variation of centromere organization and structure.</title>
        <authorList>
            <person name="Wu J."/>
            <person name="Fujisawa M."/>
            <person name="Tian Z."/>
            <person name="Yamagata H."/>
            <person name="Kamiya K."/>
            <person name="Shibata M."/>
            <person name="Hosokawa S."/>
            <person name="Ito Y."/>
            <person name="Hamada M."/>
            <person name="Katagiri S."/>
            <person name="Kurita K."/>
            <person name="Yamamoto M."/>
            <person name="Kikuta A."/>
            <person name="Machita K."/>
            <person name="Karasawa W."/>
            <person name="Kanamori H."/>
            <person name="Namiki N."/>
            <person name="Mizuno H."/>
            <person name="Ma J."/>
            <person name="Sasaki T."/>
            <person name="Matsumoto T."/>
        </authorList>
    </citation>
    <scope>NUCLEOTIDE SEQUENCE</scope>
</reference>
<evidence type="ECO:0000256" key="1">
    <source>
        <dbReference type="SAM" id="MobiDB-lite"/>
    </source>
</evidence>
<dbReference type="EMBL" id="AP009082">
    <property type="protein sequence ID" value="BAI39734.1"/>
    <property type="molecule type" value="Genomic_DNA"/>
</dbReference>
<proteinExistence type="predicted"/>
<name>C8TF12_ORYSI</name>
<gene>
    <name evidence="2" type="primary">K0063H06.9</name>
</gene>
<feature type="region of interest" description="Disordered" evidence="1">
    <location>
        <begin position="40"/>
        <end position="60"/>
    </location>
</feature>
<accession>C8TF12</accession>
<organism evidence="2">
    <name type="scientific">Oryza sativa subsp. indica</name>
    <name type="common">Rice</name>
    <dbReference type="NCBI Taxonomy" id="39946"/>
    <lineage>
        <taxon>Eukaryota</taxon>
        <taxon>Viridiplantae</taxon>
        <taxon>Streptophyta</taxon>
        <taxon>Embryophyta</taxon>
        <taxon>Tracheophyta</taxon>
        <taxon>Spermatophyta</taxon>
        <taxon>Magnoliopsida</taxon>
        <taxon>Liliopsida</taxon>
        <taxon>Poales</taxon>
        <taxon>Poaceae</taxon>
        <taxon>BOP clade</taxon>
        <taxon>Oryzoideae</taxon>
        <taxon>Oryzeae</taxon>
        <taxon>Oryzinae</taxon>
        <taxon>Oryza</taxon>
        <taxon>Oryza sativa</taxon>
    </lineage>
</organism>